<comment type="caution">
    <text evidence="5">The sequence shown here is derived from an EMBL/GenBank/DDBJ whole genome shotgun (WGS) entry which is preliminary data.</text>
</comment>
<name>A0A7Y0Q2D2_9FIRM</name>
<dbReference type="Pfam" id="PF22692">
    <property type="entry name" value="LlgE_F_G_D1"/>
    <property type="match status" value="1"/>
</dbReference>
<dbReference type="InterPro" id="IPR053967">
    <property type="entry name" value="LlgE_F_G-like_D1"/>
</dbReference>
<evidence type="ECO:0000313" key="6">
    <source>
        <dbReference type="Proteomes" id="UP000533476"/>
    </source>
</evidence>
<keyword evidence="2" id="KW-0975">Bacterial flagellum</keyword>
<dbReference type="GO" id="GO:0009425">
    <property type="term" value="C:bacterial-type flagellum basal body"/>
    <property type="evidence" value="ECO:0007669"/>
    <property type="project" value="UniProtKB-SubCell"/>
</dbReference>
<dbReference type="InterPro" id="IPR020013">
    <property type="entry name" value="Flagellar_FlgE/F/G"/>
</dbReference>
<evidence type="ECO:0000256" key="1">
    <source>
        <dbReference type="ARBA" id="ARBA00009677"/>
    </source>
</evidence>
<keyword evidence="5" id="KW-0969">Cilium</keyword>
<dbReference type="NCBIfam" id="TIGR03506">
    <property type="entry name" value="FlgEFG_subfam"/>
    <property type="match status" value="1"/>
</dbReference>
<dbReference type="Pfam" id="PF06429">
    <property type="entry name" value="Flg_bbr_C"/>
    <property type="match status" value="1"/>
</dbReference>
<evidence type="ECO:0000313" key="5">
    <source>
        <dbReference type="EMBL" id="NMP23073.1"/>
    </source>
</evidence>
<comment type="subcellular location">
    <subcellularLocation>
        <location evidence="2">Bacterial flagellum basal body</location>
    </subcellularLocation>
</comment>
<feature type="domain" description="Flagellar basal-body/hook protein C-terminal" evidence="3">
    <location>
        <begin position="193"/>
        <end position="237"/>
    </location>
</feature>
<dbReference type="RefSeq" id="WP_169100007.1">
    <property type="nucleotide sequence ID" value="NZ_JABBVZ010000039.1"/>
</dbReference>
<evidence type="ECO:0000259" key="4">
    <source>
        <dbReference type="Pfam" id="PF22692"/>
    </source>
</evidence>
<protein>
    <submittedName>
        <fullName evidence="5">Flagellar hook basal-body protein</fullName>
    </submittedName>
</protein>
<proteinExistence type="inferred from homology"/>
<dbReference type="EMBL" id="JABBVZ010000039">
    <property type="protein sequence ID" value="NMP23073.1"/>
    <property type="molecule type" value="Genomic_DNA"/>
</dbReference>
<evidence type="ECO:0000256" key="2">
    <source>
        <dbReference type="RuleBase" id="RU362116"/>
    </source>
</evidence>
<evidence type="ECO:0000259" key="3">
    <source>
        <dbReference type="Pfam" id="PF06429"/>
    </source>
</evidence>
<organism evidence="5 6">
    <name type="scientific">Sulfobacillus harzensis</name>
    <dbReference type="NCBI Taxonomy" id="2729629"/>
    <lineage>
        <taxon>Bacteria</taxon>
        <taxon>Bacillati</taxon>
        <taxon>Bacillota</taxon>
        <taxon>Clostridia</taxon>
        <taxon>Eubacteriales</taxon>
        <taxon>Clostridiales Family XVII. Incertae Sedis</taxon>
        <taxon>Sulfobacillus</taxon>
    </lineage>
</organism>
<keyword evidence="5" id="KW-0282">Flagellum</keyword>
<keyword evidence="5" id="KW-0966">Cell projection</keyword>
<dbReference type="PANTHER" id="PTHR30435:SF19">
    <property type="entry name" value="FLAGELLAR BASAL-BODY ROD PROTEIN FLGG"/>
    <property type="match status" value="1"/>
</dbReference>
<dbReference type="AlphaFoldDB" id="A0A7Y0Q2D2"/>
<sequence length="241" mass="24731">MDALYIAAAGMIGQNQNLALVAGNLSNSQSPGYLAESGTFEAFPSGTVVENGRNPKVLGQSSSGVAFTSAIDMAGSGVESTGNPNNVAILGNGFFVVRTANGIAYTRDGQFSVDALGRLVTARGDLVLGKNGQPIHVKTGQGFTVSPTGVITQGTTTVGALALTNLSPVGLKALGNDLYTSPTRLPFTGQVLQSAVNSSNVNVADEMVQMIDAQSRYQSLTEMVNEESKRLSTAATLGVLA</sequence>
<reference evidence="5 6" key="1">
    <citation type="submission" date="2020-04" db="EMBL/GenBank/DDBJ databases">
        <authorList>
            <person name="Zhang R."/>
            <person name="Schippers A."/>
        </authorList>
    </citation>
    <scope>NUCLEOTIDE SEQUENCE [LARGE SCALE GENOMIC DNA]</scope>
    <source>
        <strain evidence="5 6">DSM 109850</strain>
    </source>
</reference>
<dbReference type="SUPFAM" id="SSF117143">
    <property type="entry name" value="Flagellar hook protein flgE"/>
    <property type="match status" value="1"/>
</dbReference>
<dbReference type="InterPro" id="IPR010930">
    <property type="entry name" value="Flg_bb/hook_C_dom"/>
</dbReference>
<gene>
    <name evidence="5" type="ORF">HIJ39_12040</name>
</gene>
<feature type="domain" description="Flagellar hook protein FlgE/F/G-like D1" evidence="4">
    <location>
        <begin position="88"/>
        <end position="152"/>
    </location>
</feature>
<keyword evidence="6" id="KW-1185">Reference proteome</keyword>
<comment type="similarity">
    <text evidence="1 2">Belongs to the flagella basal body rod proteins family.</text>
</comment>
<dbReference type="InterPro" id="IPR037925">
    <property type="entry name" value="FlgE/F/G-like"/>
</dbReference>
<accession>A0A7Y0Q2D2</accession>
<dbReference type="PANTHER" id="PTHR30435">
    <property type="entry name" value="FLAGELLAR PROTEIN"/>
    <property type="match status" value="1"/>
</dbReference>
<dbReference type="GO" id="GO:0071978">
    <property type="term" value="P:bacterial-type flagellum-dependent swarming motility"/>
    <property type="evidence" value="ECO:0007669"/>
    <property type="project" value="TreeGrafter"/>
</dbReference>
<dbReference type="Proteomes" id="UP000533476">
    <property type="component" value="Unassembled WGS sequence"/>
</dbReference>